<accession>A0A0F8WNZ3</accession>
<organism evidence="2">
    <name type="scientific">marine sediment metagenome</name>
    <dbReference type="NCBI Taxonomy" id="412755"/>
    <lineage>
        <taxon>unclassified sequences</taxon>
        <taxon>metagenomes</taxon>
        <taxon>ecological metagenomes</taxon>
    </lineage>
</organism>
<comment type="caution">
    <text evidence="2">The sequence shown here is derived from an EMBL/GenBank/DDBJ whole genome shotgun (WGS) entry which is preliminary data.</text>
</comment>
<gene>
    <name evidence="2" type="ORF">LCGC14_3045120</name>
</gene>
<proteinExistence type="predicted"/>
<dbReference type="Gene3D" id="3.90.950.10">
    <property type="match status" value="1"/>
</dbReference>
<dbReference type="AlphaFoldDB" id="A0A0F8WNZ3"/>
<sequence>IIKDGIDLSRACYEHGLSPDENIGSREGIVGFLTNNRIGRKIQTQQALQLALIRLENRDLYRQIV</sequence>
<dbReference type="Pfam" id="PF01931">
    <property type="entry name" value="NTPase_I-T"/>
    <property type="match status" value="1"/>
</dbReference>
<name>A0A0F8WNZ3_9ZZZZ</name>
<evidence type="ECO:0000313" key="2">
    <source>
        <dbReference type="EMBL" id="KKK58368.1"/>
    </source>
</evidence>
<evidence type="ECO:0000259" key="1">
    <source>
        <dbReference type="Pfam" id="PF01931"/>
    </source>
</evidence>
<dbReference type="InterPro" id="IPR029001">
    <property type="entry name" value="ITPase-like_fam"/>
</dbReference>
<feature type="non-terminal residue" evidence="2">
    <location>
        <position position="1"/>
    </location>
</feature>
<dbReference type="EMBL" id="LAZR01064019">
    <property type="protein sequence ID" value="KKK58368.1"/>
    <property type="molecule type" value="Genomic_DNA"/>
</dbReference>
<dbReference type="SUPFAM" id="SSF52972">
    <property type="entry name" value="ITPase-like"/>
    <property type="match status" value="1"/>
</dbReference>
<reference evidence="2" key="1">
    <citation type="journal article" date="2015" name="Nature">
        <title>Complex archaea that bridge the gap between prokaryotes and eukaryotes.</title>
        <authorList>
            <person name="Spang A."/>
            <person name="Saw J.H."/>
            <person name="Jorgensen S.L."/>
            <person name="Zaremba-Niedzwiedzka K."/>
            <person name="Martijn J."/>
            <person name="Lind A.E."/>
            <person name="van Eijk R."/>
            <person name="Schleper C."/>
            <person name="Guy L."/>
            <person name="Ettema T.J."/>
        </authorList>
    </citation>
    <scope>NUCLEOTIDE SEQUENCE</scope>
</reference>
<feature type="domain" description="Non-canonical purine NTP phosphatase/PRRC1" evidence="1">
    <location>
        <begin position="17"/>
        <end position="54"/>
    </location>
</feature>
<dbReference type="InterPro" id="IPR026533">
    <property type="entry name" value="NTPase/PRRC1"/>
</dbReference>
<protein>
    <recommendedName>
        <fullName evidence="1">Non-canonical purine NTP phosphatase/PRRC1 domain-containing protein</fullName>
    </recommendedName>
</protein>